<evidence type="ECO:0008006" key="4">
    <source>
        <dbReference type="Google" id="ProtNLM"/>
    </source>
</evidence>
<dbReference type="AlphaFoldDB" id="A0A0E0DA88"/>
<protein>
    <recommendedName>
        <fullName evidence="4">Inhibitor I9 domain-containing protein</fullName>
    </recommendedName>
</protein>
<dbReference type="Proteomes" id="UP000008021">
    <property type="component" value="Chromosome 4"/>
</dbReference>
<organism evidence="2">
    <name type="scientific">Oryza meridionalis</name>
    <dbReference type="NCBI Taxonomy" id="40149"/>
    <lineage>
        <taxon>Eukaryota</taxon>
        <taxon>Viridiplantae</taxon>
        <taxon>Streptophyta</taxon>
        <taxon>Embryophyta</taxon>
        <taxon>Tracheophyta</taxon>
        <taxon>Spermatophyta</taxon>
        <taxon>Magnoliopsida</taxon>
        <taxon>Liliopsida</taxon>
        <taxon>Poales</taxon>
        <taxon>Poaceae</taxon>
        <taxon>BOP clade</taxon>
        <taxon>Oryzoideae</taxon>
        <taxon>Oryzeae</taxon>
        <taxon>Oryzinae</taxon>
        <taxon>Oryza</taxon>
    </lineage>
</organism>
<dbReference type="Gramene" id="OMERI04G01080.1">
    <property type="protein sequence ID" value="OMERI04G01080.1"/>
    <property type="gene ID" value="OMERI04G01080"/>
</dbReference>
<evidence type="ECO:0000313" key="3">
    <source>
        <dbReference type="Proteomes" id="UP000008021"/>
    </source>
</evidence>
<evidence type="ECO:0000313" key="2">
    <source>
        <dbReference type="EnsemblPlants" id="OMERI04G01080.1"/>
    </source>
</evidence>
<reference evidence="2" key="1">
    <citation type="submission" date="2015-04" db="UniProtKB">
        <authorList>
            <consortium name="EnsemblPlants"/>
        </authorList>
    </citation>
    <scope>IDENTIFICATION</scope>
</reference>
<keyword evidence="3" id="KW-1185">Reference proteome</keyword>
<keyword evidence="1" id="KW-0732">Signal</keyword>
<dbReference type="HOGENOM" id="CLU_2389871_0_0_1"/>
<accession>A0A0E0DA88</accession>
<evidence type="ECO:0000256" key="1">
    <source>
        <dbReference type="SAM" id="SignalP"/>
    </source>
</evidence>
<sequence>MPGRMPPMATSVFLLLSALLLPLQTSYFVVAQHNNNASKKLYIAYLGEKQHEDPQKTTASHQDMLTRILGRQALCILHHNTYKIVIMAWLQFSL</sequence>
<dbReference type="InterPro" id="IPR037045">
    <property type="entry name" value="S8pro/Inhibitor_I9_sf"/>
</dbReference>
<feature type="chain" id="PRO_5002357026" description="Inhibitor I9 domain-containing protein" evidence="1">
    <location>
        <begin position="32"/>
        <end position="94"/>
    </location>
</feature>
<dbReference type="Gene3D" id="3.30.70.80">
    <property type="entry name" value="Peptidase S8 propeptide/proteinase inhibitor I9"/>
    <property type="match status" value="1"/>
</dbReference>
<proteinExistence type="predicted"/>
<feature type="signal peptide" evidence="1">
    <location>
        <begin position="1"/>
        <end position="31"/>
    </location>
</feature>
<reference evidence="2" key="2">
    <citation type="submission" date="2018-05" db="EMBL/GenBank/DDBJ databases">
        <title>OmerRS3 (Oryza meridionalis Reference Sequence Version 3).</title>
        <authorList>
            <person name="Zhang J."/>
            <person name="Kudrna D."/>
            <person name="Lee S."/>
            <person name="Talag J."/>
            <person name="Welchert J."/>
            <person name="Wing R.A."/>
        </authorList>
    </citation>
    <scope>NUCLEOTIDE SEQUENCE [LARGE SCALE GENOMIC DNA]</scope>
    <source>
        <strain evidence="2">cv. OR44</strain>
    </source>
</reference>
<name>A0A0E0DA88_9ORYZ</name>
<dbReference type="EnsemblPlants" id="OMERI04G01080.1">
    <property type="protein sequence ID" value="OMERI04G01080.1"/>
    <property type="gene ID" value="OMERI04G01080"/>
</dbReference>